<keyword evidence="2" id="KW-1185">Reference proteome</keyword>
<reference evidence="1 2" key="1">
    <citation type="submission" date="2019-03" db="EMBL/GenBank/DDBJ databases">
        <title>Genomic Encyclopedia of Type Strains, Phase IV (KMG-IV): sequencing the most valuable type-strain genomes for metagenomic binning, comparative biology and taxonomic classification.</title>
        <authorList>
            <person name="Goeker M."/>
        </authorList>
    </citation>
    <scope>NUCLEOTIDE SEQUENCE [LARGE SCALE GENOMIC DNA]</scope>
    <source>
        <strain evidence="1 2">DSM 11901</strain>
    </source>
</reference>
<protein>
    <submittedName>
        <fullName evidence="1">Uncharacterized protein</fullName>
    </submittedName>
</protein>
<name>A0A4R6RC39_9BURK</name>
<dbReference type="EMBL" id="SNXW01000004">
    <property type="protein sequence ID" value="TDP83624.1"/>
    <property type="molecule type" value="Genomic_DNA"/>
</dbReference>
<organism evidence="1 2">
    <name type="scientific">Aquabacterium commune</name>
    <dbReference type="NCBI Taxonomy" id="70586"/>
    <lineage>
        <taxon>Bacteria</taxon>
        <taxon>Pseudomonadati</taxon>
        <taxon>Pseudomonadota</taxon>
        <taxon>Betaproteobacteria</taxon>
        <taxon>Burkholderiales</taxon>
        <taxon>Aquabacterium</taxon>
    </lineage>
</organism>
<accession>A0A4R6RC39</accession>
<proteinExistence type="predicted"/>
<dbReference type="AlphaFoldDB" id="A0A4R6RC39"/>
<gene>
    <name evidence="1" type="ORF">EV672_1042</name>
</gene>
<evidence type="ECO:0000313" key="1">
    <source>
        <dbReference type="EMBL" id="TDP83624.1"/>
    </source>
</evidence>
<dbReference type="RefSeq" id="WP_133608253.1">
    <property type="nucleotide sequence ID" value="NZ_SNXW01000004.1"/>
</dbReference>
<evidence type="ECO:0000313" key="2">
    <source>
        <dbReference type="Proteomes" id="UP000294593"/>
    </source>
</evidence>
<comment type="caution">
    <text evidence="1">The sequence shown here is derived from an EMBL/GenBank/DDBJ whole genome shotgun (WGS) entry which is preliminary data.</text>
</comment>
<dbReference type="Proteomes" id="UP000294593">
    <property type="component" value="Unassembled WGS sequence"/>
</dbReference>
<sequence length="117" mass="13691">MQMISVVHRLVGQYSHDLAMRLVKYRLSLVHRLQPVIVNDNFDFEPAEFLVARIQTDAEYRRLRDARKAIMDNPKVEPQMLYPTFSVRIVKEADMFDVFRLRSLGESAPARLTALTR</sequence>